<reference evidence="1" key="1">
    <citation type="journal article" date="2014" name="Int. J. Syst. Evol. Microbiol.">
        <title>Complete genome sequence of Corynebacterium casei LMG S-19264T (=DSM 44701T), isolated from a smear-ripened cheese.</title>
        <authorList>
            <consortium name="US DOE Joint Genome Institute (JGI-PGF)"/>
            <person name="Walter F."/>
            <person name="Albersmeier A."/>
            <person name="Kalinowski J."/>
            <person name="Ruckert C."/>
        </authorList>
    </citation>
    <scope>NUCLEOTIDE SEQUENCE</scope>
    <source>
        <strain evidence="1">CGMCC 1.16548</strain>
    </source>
</reference>
<evidence type="ECO:0008006" key="3">
    <source>
        <dbReference type="Google" id="ProtNLM"/>
    </source>
</evidence>
<dbReference type="InterPro" id="IPR021202">
    <property type="entry name" value="Rv3654c-like"/>
</dbReference>
<reference evidence="1" key="2">
    <citation type="submission" date="2020-09" db="EMBL/GenBank/DDBJ databases">
        <authorList>
            <person name="Sun Q."/>
            <person name="Zhou Y."/>
        </authorList>
    </citation>
    <scope>NUCLEOTIDE SEQUENCE</scope>
    <source>
        <strain evidence="1">CGMCC 1.16548</strain>
    </source>
</reference>
<organism evidence="1 2">
    <name type="scientific">Pseudolysinimonas yzui</name>
    <dbReference type="NCBI Taxonomy" id="2708254"/>
    <lineage>
        <taxon>Bacteria</taxon>
        <taxon>Bacillati</taxon>
        <taxon>Actinomycetota</taxon>
        <taxon>Actinomycetes</taxon>
        <taxon>Micrococcales</taxon>
        <taxon>Microbacteriaceae</taxon>
        <taxon>Pseudolysinimonas</taxon>
    </lineage>
</organism>
<dbReference type="AlphaFoldDB" id="A0A8J3GQC6"/>
<evidence type="ECO:0000313" key="1">
    <source>
        <dbReference type="EMBL" id="GHF14523.1"/>
    </source>
</evidence>
<proteinExistence type="predicted"/>
<name>A0A8J3GQC6_9MICO</name>
<dbReference type="RefSeq" id="WP_191282782.1">
    <property type="nucleotide sequence ID" value="NZ_BNAI01000002.1"/>
</dbReference>
<dbReference type="Proteomes" id="UP000617531">
    <property type="component" value="Unassembled WGS sequence"/>
</dbReference>
<sequence length="112" mass="10835">MTRQKERGSGGVLALAALAMLAVLTLAAVGVGAALAQRQRVIAAADAGALAAADTALGIHPGIPCEVAAQVVETSGAALVACELEGVVATITVSARVAGVLVTAEARAGPPR</sequence>
<protein>
    <recommendedName>
        <fullName evidence="3">Helicase</fullName>
    </recommendedName>
</protein>
<accession>A0A8J3GQC6</accession>
<comment type="caution">
    <text evidence="1">The sequence shown here is derived from an EMBL/GenBank/DDBJ whole genome shotgun (WGS) entry which is preliminary data.</text>
</comment>
<evidence type="ECO:0000313" key="2">
    <source>
        <dbReference type="Proteomes" id="UP000617531"/>
    </source>
</evidence>
<dbReference type="NCBIfam" id="TIGR03816">
    <property type="entry name" value="tadE_like_DECH"/>
    <property type="match status" value="1"/>
</dbReference>
<keyword evidence="2" id="KW-1185">Reference proteome</keyword>
<gene>
    <name evidence="1" type="ORF">GCM10011600_14330</name>
</gene>
<dbReference type="EMBL" id="BNAI01000002">
    <property type="protein sequence ID" value="GHF14523.1"/>
    <property type="molecule type" value="Genomic_DNA"/>
</dbReference>